<gene>
    <name evidence="1" type="ORF">MUS_0754</name>
</gene>
<accession>I2C2E1</accession>
<dbReference type="EMBL" id="CP003332">
    <property type="protein sequence ID" value="AFJ60815.1"/>
    <property type="molecule type" value="Genomic_DNA"/>
</dbReference>
<evidence type="ECO:0000313" key="2">
    <source>
        <dbReference type="Proteomes" id="UP000002878"/>
    </source>
</evidence>
<organism evidence="1 2">
    <name type="scientific">Bacillus amyloliquefaciens (strain Y2)</name>
    <name type="common">Bacillus amyloliquefaciens subsp. plantarum (strain B9601-Y2)</name>
    <dbReference type="NCBI Taxonomy" id="1155777"/>
    <lineage>
        <taxon>Bacteria</taxon>
        <taxon>Bacillati</taxon>
        <taxon>Bacillota</taxon>
        <taxon>Bacilli</taxon>
        <taxon>Bacillales</taxon>
        <taxon>Bacillaceae</taxon>
        <taxon>Bacillus</taxon>
        <taxon>Bacillus amyloliquefaciens group</taxon>
    </lineage>
</organism>
<evidence type="ECO:0000313" key="1">
    <source>
        <dbReference type="EMBL" id="AFJ60815.1"/>
    </source>
</evidence>
<name>I2C2E1_BACAY</name>
<dbReference type="AlphaFoldDB" id="I2C2E1"/>
<dbReference type="Proteomes" id="UP000002878">
    <property type="component" value="Chromosome"/>
</dbReference>
<sequence length="38" mass="4398">MVVPNVTRTISRLQNQTISGHKKRRARALLSLYAYLIE</sequence>
<dbReference type="KEGG" id="bqy:MUS_0754"/>
<reference evidence="1 2" key="1">
    <citation type="journal article" date="2012" name="J. Biotechnol.">
        <title>Genome sequence of the plant growth promoting strain Bacillus amyloliquefaciens subsp. plantarum B9601-Y2 and expression of mersacidin and other secondary metabolites.</title>
        <authorList>
            <person name="He P."/>
            <person name="Hao K."/>
            <person name="Blom J."/>
            <person name="Ruckert C."/>
            <person name="Vater J."/>
            <person name="Mao Z."/>
            <person name="Wu Y."/>
            <person name="Hou M."/>
            <person name="He P."/>
            <person name="He Y."/>
            <person name="Borriss R."/>
        </authorList>
    </citation>
    <scope>NUCLEOTIDE SEQUENCE [LARGE SCALE GENOMIC DNA]</scope>
    <source>
        <strain evidence="1">Y2</strain>
    </source>
</reference>
<dbReference type="HOGENOM" id="CLU_3323996_0_0_9"/>
<proteinExistence type="predicted"/>
<protein>
    <submittedName>
        <fullName evidence="1">Uncharacterized protein</fullName>
    </submittedName>
</protein>